<dbReference type="InterPro" id="IPR018108">
    <property type="entry name" value="MCP_transmembrane"/>
</dbReference>
<evidence type="ECO:0000256" key="1">
    <source>
        <dbReference type="ARBA" id="ARBA00004585"/>
    </source>
</evidence>
<gene>
    <name evidence="12" type="ORF">ETH_00026840</name>
</gene>
<feature type="repeat" description="Solcar" evidence="9">
    <location>
        <begin position="154"/>
        <end position="230"/>
    </location>
</feature>
<dbReference type="PROSITE" id="PS50920">
    <property type="entry name" value="SOLCAR"/>
    <property type="match status" value="1"/>
</dbReference>
<dbReference type="GO" id="GO:0006635">
    <property type="term" value="P:fatty acid beta-oxidation"/>
    <property type="evidence" value="ECO:0007669"/>
    <property type="project" value="InterPro"/>
</dbReference>
<dbReference type="SUPFAM" id="SSF103506">
    <property type="entry name" value="Mitochondrial carrier"/>
    <property type="match status" value="2"/>
</dbReference>
<dbReference type="VEuPathDB" id="ToxoDB:ETH2_1428500"/>
<evidence type="ECO:0000313" key="12">
    <source>
        <dbReference type="EMBL" id="CDJ37686.1"/>
    </source>
</evidence>
<feature type="region of interest" description="Disordered" evidence="11">
    <location>
        <begin position="78"/>
        <end position="102"/>
    </location>
</feature>
<evidence type="ECO:0000256" key="5">
    <source>
        <dbReference type="ARBA" id="ARBA00022737"/>
    </source>
</evidence>
<dbReference type="OMA" id="LYMVKER"/>
<dbReference type="GO" id="GO:0005347">
    <property type="term" value="F:ATP transmembrane transporter activity"/>
    <property type="evidence" value="ECO:0007669"/>
    <property type="project" value="InterPro"/>
</dbReference>
<evidence type="ECO:0000256" key="9">
    <source>
        <dbReference type="PROSITE-ProRule" id="PRU00282"/>
    </source>
</evidence>
<dbReference type="GO" id="GO:0016740">
    <property type="term" value="F:transferase activity"/>
    <property type="evidence" value="ECO:0007669"/>
    <property type="project" value="UniProtKB-KW"/>
</dbReference>
<keyword evidence="8" id="KW-0576">Peroxisome</keyword>
<dbReference type="PANTHER" id="PTHR46650">
    <property type="entry name" value="PEROXISOMAL ADENINE NUCLEOTIDE TRANSPORTER 1"/>
    <property type="match status" value="1"/>
</dbReference>
<accession>U6KLI6</accession>
<dbReference type="GO" id="GO:0015217">
    <property type="term" value="F:ADP transmembrane transporter activity"/>
    <property type="evidence" value="ECO:0007669"/>
    <property type="project" value="InterPro"/>
</dbReference>
<proteinExistence type="inferred from homology"/>
<keyword evidence="4 9" id="KW-0812">Transmembrane</keyword>
<dbReference type="InterPro" id="IPR023395">
    <property type="entry name" value="MCP_dom_sf"/>
</dbReference>
<dbReference type="PANTHER" id="PTHR46650:SF1">
    <property type="entry name" value="PEROXISOMAL ADENINE NUCLEOTIDE TRANSPORTER 1"/>
    <property type="match status" value="1"/>
</dbReference>
<keyword evidence="6" id="KW-1133">Transmembrane helix</keyword>
<dbReference type="AlphaFoldDB" id="U6KLI6"/>
<keyword evidence="3 10" id="KW-0813">Transport</keyword>
<name>U6KLI6_EIMTE</name>
<evidence type="ECO:0000256" key="11">
    <source>
        <dbReference type="SAM" id="MobiDB-lite"/>
    </source>
</evidence>
<comment type="similarity">
    <text evidence="2 10">Belongs to the mitochondrial carrier (TC 2.A.29) family.</text>
</comment>
<evidence type="ECO:0000256" key="6">
    <source>
        <dbReference type="ARBA" id="ARBA00022989"/>
    </source>
</evidence>
<evidence type="ECO:0000256" key="10">
    <source>
        <dbReference type="RuleBase" id="RU000488"/>
    </source>
</evidence>
<dbReference type="GeneID" id="25254464"/>
<keyword evidence="13" id="KW-1185">Reference proteome</keyword>
<dbReference type="PROSITE" id="PS51257">
    <property type="entry name" value="PROKAR_LIPOPROTEIN"/>
    <property type="match status" value="1"/>
</dbReference>
<dbReference type="Pfam" id="PF00153">
    <property type="entry name" value="Mito_carr"/>
    <property type="match status" value="2"/>
</dbReference>
<keyword evidence="12" id="KW-0808">Transferase</keyword>
<evidence type="ECO:0000256" key="7">
    <source>
        <dbReference type="ARBA" id="ARBA00023136"/>
    </source>
</evidence>
<evidence type="ECO:0000256" key="2">
    <source>
        <dbReference type="ARBA" id="ARBA00006375"/>
    </source>
</evidence>
<reference evidence="12" key="2">
    <citation type="submission" date="2013-10" db="EMBL/GenBank/DDBJ databases">
        <authorList>
            <person name="Aslett M."/>
        </authorList>
    </citation>
    <scope>NUCLEOTIDE SEQUENCE [LARGE SCALE GENOMIC DNA]</scope>
    <source>
        <strain evidence="12">Houghton</strain>
    </source>
</reference>
<dbReference type="EMBL" id="HG673774">
    <property type="protein sequence ID" value="CDJ37686.1"/>
    <property type="molecule type" value="Genomic_DNA"/>
</dbReference>
<dbReference type="RefSeq" id="XP_013228524.1">
    <property type="nucleotide sequence ID" value="XM_013373070.1"/>
</dbReference>
<comment type="subcellular location">
    <subcellularLocation>
        <location evidence="1">Peroxisome membrane</location>
        <topology evidence="1">Multi-pass membrane protein</topology>
    </subcellularLocation>
</comment>
<evidence type="ECO:0000313" key="13">
    <source>
        <dbReference type="Proteomes" id="UP000030747"/>
    </source>
</evidence>
<evidence type="ECO:0000256" key="4">
    <source>
        <dbReference type="ARBA" id="ARBA00022692"/>
    </source>
</evidence>
<keyword evidence="5" id="KW-0677">Repeat</keyword>
<dbReference type="Gene3D" id="1.50.40.10">
    <property type="entry name" value="Mitochondrial carrier domain"/>
    <property type="match status" value="2"/>
</dbReference>
<sequence>MSKSLVAATSGAVAACVSTLIVFPLDTLLVHHQAAATKQPAKLLQQQQHQHRSALQALIDVLQELLQQEDAATATPTTYASTYSNKSSNSSNSSNSGSTTKDKAGQLINRISRLYSGLGIKLAEQIIRNFVYFYLYQALKSRAAKAGGLRIRGGTLLLAVFAALGTQLLTAPLDVSSTHAQLCRQPLRTIFMRILKTEGPFGFYRGFGASLCLCLNPAITNATFDSLKLWLQMVNLLRARSVMDPITDEDIPVERIGVLLQARLLERSASLHDNFNGSQQQQRALVSGDTDVPAAPGRKGDLPLEPQQESPSSINEIQRKGSMEPQLQLQQQQHATVPRAVSVQSALDKEIEAQLIASVPASACLCDDTMRKPASFCLSECSEAGGLCICGSSEEGSPPHSAYRRNPKTRDIPHLLDEEAEGGVVAVLVSALMQEGFGGLYRGLGLQLLKTILAASILFLIKEKIQNQTAQTFARIERLFLNNQK</sequence>
<feature type="compositionally biased region" description="Low complexity" evidence="11">
    <location>
        <begin position="78"/>
        <end position="99"/>
    </location>
</feature>
<evidence type="ECO:0000256" key="8">
    <source>
        <dbReference type="ARBA" id="ARBA00023140"/>
    </source>
</evidence>
<dbReference type="VEuPathDB" id="ToxoDB:ETH_00026840"/>
<dbReference type="OrthoDB" id="18574at2759"/>
<feature type="compositionally biased region" description="Polar residues" evidence="11">
    <location>
        <begin position="307"/>
        <end position="316"/>
    </location>
</feature>
<feature type="region of interest" description="Disordered" evidence="11">
    <location>
        <begin position="276"/>
        <end position="324"/>
    </location>
</feature>
<reference evidence="12" key="1">
    <citation type="submission" date="2013-10" db="EMBL/GenBank/DDBJ databases">
        <title>Genomic analysis of the causative agents of coccidiosis in chickens.</title>
        <authorList>
            <person name="Reid A.J."/>
            <person name="Blake D."/>
            <person name="Billington K."/>
            <person name="Browne H."/>
            <person name="Dunn M."/>
            <person name="Hung S."/>
            <person name="Kawahara F."/>
            <person name="Miranda-Saavedra D."/>
            <person name="Mourier T."/>
            <person name="Nagra H."/>
            <person name="Otto T.D."/>
            <person name="Rawlings N."/>
            <person name="Sanchez A."/>
            <person name="Sanders M."/>
            <person name="Subramaniam C."/>
            <person name="Tay Y."/>
            <person name="Dear P."/>
            <person name="Doerig C."/>
            <person name="Gruber A."/>
            <person name="Parkinson J."/>
            <person name="Shirley M."/>
            <person name="Wan K.L."/>
            <person name="Berriman M."/>
            <person name="Tomley F."/>
            <person name="Pain A."/>
        </authorList>
    </citation>
    <scope>NUCLEOTIDE SEQUENCE [LARGE SCALE GENOMIC DNA]</scope>
    <source>
        <strain evidence="12">Houghton</strain>
    </source>
</reference>
<protein>
    <submittedName>
        <fullName evidence="12">Methionyl-tRNA formyltransferase, putative</fullName>
    </submittedName>
</protein>
<dbReference type="GO" id="GO:0005778">
    <property type="term" value="C:peroxisomal membrane"/>
    <property type="evidence" value="ECO:0007669"/>
    <property type="project" value="UniProtKB-SubCell"/>
</dbReference>
<dbReference type="Proteomes" id="UP000030747">
    <property type="component" value="Unassembled WGS sequence"/>
</dbReference>
<evidence type="ECO:0000256" key="3">
    <source>
        <dbReference type="ARBA" id="ARBA00022448"/>
    </source>
</evidence>
<dbReference type="InterPro" id="IPR045900">
    <property type="entry name" value="Peroxisomal_Ade_carrier"/>
</dbReference>
<organism evidence="12 13">
    <name type="scientific">Eimeria tenella</name>
    <name type="common">Coccidian parasite</name>
    <dbReference type="NCBI Taxonomy" id="5802"/>
    <lineage>
        <taxon>Eukaryota</taxon>
        <taxon>Sar</taxon>
        <taxon>Alveolata</taxon>
        <taxon>Apicomplexa</taxon>
        <taxon>Conoidasida</taxon>
        <taxon>Coccidia</taxon>
        <taxon>Eucoccidiorida</taxon>
        <taxon>Eimeriorina</taxon>
        <taxon>Eimeriidae</taxon>
        <taxon>Eimeria</taxon>
    </lineage>
</organism>
<dbReference type="GO" id="GO:0007031">
    <property type="term" value="P:peroxisome organization"/>
    <property type="evidence" value="ECO:0007669"/>
    <property type="project" value="TreeGrafter"/>
</dbReference>
<keyword evidence="7 9" id="KW-0472">Membrane</keyword>